<evidence type="ECO:0000313" key="2">
    <source>
        <dbReference type="EMBL" id="CEP08463.1"/>
    </source>
</evidence>
<dbReference type="PANTHER" id="PTHR33050:SF7">
    <property type="entry name" value="RIBONUCLEASE H"/>
    <property type="match status" value="1"/>
</dbReference>
<dbReference type="OrthoDB" id="2286148at2759"/>
<dbReference type="InterPro" id="IPR043128">
    <property type="entry name" value="Rev_trsase/Diguanyl_cyclase"/>
</dbReference>
<keyword evidence="3" id="KW-1185">Reference proteome</keyword>
<dbReference type="Gene3D" id="3.30.70.270">
    <property type="match status" value="1"/>
</dbReference>
<dbReference type="AlphaFoldDB" id="A0A0B7MZE5"/>
<evidence type="ECO:0000313" key="3">
    <source>
        <dbReference type="Proteomes" id="UP000054107"/>
    </source>
</evidence>
<dbReference type="PANTHER" id="PTHR33050">
    <property type="entry name" value="REVERSE TRANSCRIPTASE DOMAIN-CONTAINING PROTEIN"/>
    <property type="match status" value="1"/>
</dbReference>
<dbReference type="Proteomes" id="UP000054107">
    <property type="component" value="Unassembled WGS sequence"/>
</dbReference>
<name>A0A0B7MZE5_9FUNG</name>
<feature type="compositionally biased region" description="Polar residues" evidence="1">
    <location>
        <begin position="165"/>
        <end position="180"/>
    </location>
</feature>
<feature type="region of interest" description="Disordered" evidence="1">
    <location>
        <begin position="162"/>
        <end position="187"/>
    </location>
</feature>
<gene>
    <name evidence="2" type="primary">PARPA_01782.1 scaffold 1481</name>
</gene>
<dbReference type="EMBL" id="LN719514">
    <property type="protein sequence ID" value="CEP08463.1"/>
    <property type="molecule type" value="Genomic_DNA"/>
</dbReference>
<dbReference type="SUPFAM" id="SSF56672">
    <property type="entry name" value="DNA/RNA polymerases"/>
    <property type="match status" value="1"/>
</dbReference>
<evidence type="ECO:0000256" key="1">
    <source>
        <dbReference type="SAM" id="MobiDB-lite"/>
    </source>
</evidence>
<reference evidence="2 3" key="1">
    <citation type="submission" date="2014-09" db="EMBL/GenBank/DDBJ databases">
        <authorList>
            <person name="Ellenberger Sabrina"/>
        </authorList>
    </citation>
    <scope>NUCLEOTIDE SEQUENCE [LARGE SCALE GENOMIC DNA]</scope>
    <source>
        <strain evidence="2 3">CBS 412.66</strain>
    </source>
</reference>
<organism evidence="2 3">
    <name type="scientific">Parasitella parasitica</name>
    <dbReference type="NCBI Taxonomy" id="35722"/>
    <lineage>
        <taxon>Eukaryota</taxon>
        <taxon>Fungi</taxon>
        <taxon>Fungi incertae sedis</taxon>
        <taxon>Mucoromycota</taxon>
        <taxon>Mucoromycotina</taxon>
        <taxon>Mucoromycetes</taxon>
        <taxon>Mucorales</taxon>
        <taxon>Mucorineae</taxon>
        <taxon>Mucoraceae</taxon>
        <taxon>Parasitella</taxon>
    </lineage>
</organism>
<protein>
    <recommendedName>
        <fullName evidence="4">Reverse transcriptase domain-containing protein</fullName>
    </recommendedName>
</protein>
<proteinExistence type="predicted"/>
<evidence type="ECO:0008006" key="4">
    <source>
        <dbReference type="Google" id="ProtNLM"/>
    </source>
</evidence>
<accession>A0A0B7MZE5</accession>
<sequence length="334" mass="37561">METIMEVTQMIKSNDYLVSINLSDAFLHIVYQYCTTAFGLASSTFVFTKVCRPILEHLRSQGIRISAYLDDWILIAHSNKPNSKFDSSLLVTGSGLDHKREEVSTSSNSTIRTSRLFIEYPGYESSPTTTKTSRHHQPVDQASTSGYICNIPSSTLHQTPAVLQEPSSQTRQGSGSTDSFGSGEHRGASMVLRESTEMKRKLYTSIDSQSDHICGRLKYRMRMQLETLRSTRVLDTSRSLTIDRLLARTQSGSSSIEDFSTFRELEDSDSDRQHNQLILHQQAGWHSIPATSRISNRSLELVPRPQNNNSGTTHQGINNTIADLESRQTFFKNQ</sequence>
<dbReference type="InterPro" id="IPR052055">
    <property type="entry name" value="Hepadnavirus_pol/RT"/>
</dbReference>
<dbReference type="InterPro" id="IPR043502">
    <property type="entry name" value="DNA/RNA_pol_sf"/>
</dbReference>